<keyword evidence="3" id="KW-1185">Reference proteome</keyword>
<accession>A0AAE3ZFJ0</accession>
<dbReference type="Gene3D" id="1.10.260.40">
    <property type="entry name" value="lambda repressor-like DNA-binding domains"/>
    <property type="match status" value="1"/>
</dbReference>
<dbReference type="AlphaFoldDB" id="A0AAE3ZFJ0"/>
<feature type="domain" description="HTH cro/C1-type" evidence="1">
    <location>
        <begin position="18"/>
        <end position="72"/>
    </location>
</feature>
<reference evidence="2" key="1">
    <citation type="submission" date="2023-07" db="EMBL/GenBank/DDBJ databases">
        <title>Sequencing the genomes of 1000 actinobacteria strains.</title>
        <authorList>
            <person name="Klenk H.-P."/>
        </authorList>
    </citation>
    <scope>NUCLEOTIDE SEQUENCE</scope>
    <source>
        <strain evidence="2">DSM 45977</strain>
    </source>
</reference>
<dbReference type="InterPro" id="IPR001387">
    <property type="entry name" value="Cro/C1-type_HTH"/>
</dbReference>
<proteinExistence type="predicted"/>
<gene>
    <name evidence="2" type="ORF">JOF55_002991</name>
</gene>
<dbReference type="SMART" id="SM00530">
    <property type="entry name" value="HTH_XRE"/>
    <property type="match status" value="1"/>
</dbReference>
<name>A0AAE3ZFJ0_9ACTN</name>
<organism evidence="2 3">
    <name type="scientific">Haloactinomyces albus</name>
    <dbReference type="NCBI Taxonomy" id="1352928"/>
    <lineage>
        <taxon>Bacteria</taxon>
        <taxon>Bacillati</taxon>
        <taxon>Actinomycetota</taxon>
        <taxon>Actinomycetes</taxon>
        <taxon>Actinopolysporales</taxon>
        <taxon>Actinopolysporaceae</taxon>
        <taxon>Haloactinomyces</taxon>
    </lineage>
</organism>
<sequence>MRRNSGGTPKARALGAELREVRDTAGYSLRELGRELETNHVKLQRYESGEIVPSSELVAAYVASLGASAQTRERLVEMARDADQPDWLSTAKSGARKELTTLIEFERTATRITDVTTGVIPGLLQTSDYARAVMQRLSSDEVETMVLMRVGRREILTTKNAPQFVAFIAESAMNEPIGGHAIMAEQLRHVVKMSDWENVAIHVLRSGATTLHPAHLGSFVLFEFPKATPIVHMEHYHSSVSLHNPGTAAAYQDAVTSLHELAMSPEASAEFIANRASELEDSAS</sequence>
<dbReference type="InterPro" id="IPR010982">
    <property type="entry name" value="Lambda_DNA-bd_dom_sf"/>
</dbReference>
<evidence type="ECO:0000259" key="1">
    <source>
        <dbReference type="PROSITE" id="PS50943"/>
    </source>
</evidence>
<dbReference type="SUPFAM" id="SSF47413">
    <property type="entry name" value="lambda repressor-like DNA-binding domains"/>
    <property type="match status" value="1"/>
</dbReference>
<dbReference type="RefSeq" id="WP_310274650.1">
    <property type="nucleotide sequence ID" value="NZ_JAVDXW010000001.1"/>
</dbReference>
<dbReference type="EMBL" id="JAVDXW010000001">
    <property type="protein sequence ID" value="MDR7302810.1"/>
    <property type="molecule type" value="Genomic_DNA"/>
</dbReference>
<comment type="caution">
    <text evidence="2">The sequence shown here is derived from an EMBL/GenBank/DDBJ whole genome shotgun (WGS) entry which is preliminary data.</text>
</comment>
<evidence type="ECO:0000313" key="3">
    <source>
        <dbReference type="Proteomes" id="UP001180845"/>
    </source>
</evidence>
<protein>
    <submittedName>
        <fullName evidence="2">Transcriptional regulator with XRE-family HTH domain</fullName>
    </submittedName>
</protein>
<dbReference type="InterPro" id="IPR043917">
    <property type="entry name" value="DUF5753"/>
</dbReference>
<dbReference type="GO" id="GO:0003677">
    <property type="term" value="F:DNA binding"/>
    <property type="evidence" value="ECO:0007669"/>
    <property type="project" value="InterPro"/>
</dbReference>
<dbReference type="PROSITE" id="PS50943">
    <property type="entry name" value="HTH_CROC1"/>
    <property type="match status" value="1"/>
</dbReference>
<evidence type="ECO:0000313" key="2">
    <source>
        <dbReference type="EMBL" id="MDR7302810.1"/>
    </source>
</evidence>
<dbReference type="Pfam" id="PF19054">
    <property type="entry name" value="DUF5753"/>
    <property type="match status" value="1"/>
</dbReference>
<dbReference type="Proteomes" id="UP001180845">
    <property type="component" value="Unassembled WGS sequence"/>
</dbReference>
<dbReference type="Pfam" id="PF13560">
    <property type="entry name" value="HTH_31"/>
    <property type="match status" value="1"/>
</dbReference>
<dbReference type="CDD" id="cd00093">
    <property type="entry name" value="HTH_XRE"/>
    <property type="match status" value="1"/>
</dbReference>